<dbReference type="AlphaFoldDB" id="A0AAV1TEV2"/>
<gene>
    <name evidence="2" type="ORF">PM001_LOCUS5132</name>
</gene>
<sequence>MPGMWAVNSGATHHICDDKAKFARLNEREEGELSVADGSKAPIKGVGTIMEQVVLPNGDERDIVLEGVKLDDRNWEGCWKSTRKTGEDTWG</sequence>
<proteinExistence type="predicted"/>
<evidence type="ECO:0000313" key="3">
    <source>
        <dbReference type="Proteomes" id="UP001162060"/>
    </source>
</evidence>
<dbReference type="Pfam" id="PF22936">
    <property type="entry name" value="Pol_BBD"/>
    <property type="match status" value="1"/>
</dbReference>
<reference evidence="2" key="1">
    <citation type="submission" date="2024-01" db="EMBL/GenBank/DDBJ databases">
        <authorList>
            <person name="Webb A."/>
        </authorList>
    </citation>
    <scope>NUCLEOTIDE SEQUENCE</scope>
    <source>
        <strain evidence="2">Pm1</strain>
    </source>
</reference>
<protein>
    <recommendedName>
        <fullName evidence="1">Retrovirus-related Pol polyprotein from transposon TNT 1-94-like beta-barrel domain-containing protein</fullName>
    </recommendedName>
</protein>
<dbReference type="EMBL" id="CAKLBY020000042">
    <property type="protein sequence ID" value="CAK7915200.1"/>
    <property type="molecule type" value="Genomic_DNA"/>
</dbReference>
<comment type="caution">
    <text evidence="2">The sequence shown here is derived from an EMBL/GenBank/DDBJ whole genome shotgun (WGS) entry which is preliminary data.</text>
</comment>
<evidence type="ECO:0000313" key="2">
    <source>
        <dbReference type="EMBL" id="CAK7915200.1"/>
    </source>
</evidence>
<evidence type="ECO:0000259" key="1">
    <source>
        <dbReference type="Pfam" id="PF22936"/>
    </source>
</evidence>
<dbReference type="Proteomes" id="UP001162060">
    <property type="component" value="Unassembled WGS sequence"/>
</dbReference>
<accession>A0AAV1TEV2</accession>
<feature type="domain" description="Retrovirus-related Pol polyprotein from transposon TNT 1-94-like beta-barrel" evidence="1">
    <location>
        <begin position="5"/>
        <end position="68"/>
    </location>
</feature>
<organism evidence="2 3">
    <name type="scientific">Peronospora matthiolae</name>
    <dbReference type="NCBI Taxonomy" id="2874970"/>
    <lineage>
        <taxon>Eukaryota</taxon>
        <taxon>Sar</taxon>
        <taxon>Stramenopiles</taxon>
        <taxon>Oomycota</taxon>
        <taxon>Peronosporomycetes</taxon>
        <taxon>Peronosporales</taxon>
        <taxon>Peronosporaceae</taxon>
        <taxon>Peronospora</taxon>
    </lineage>
</organism>
<dbReference type="InterPro" id="IPR054722">
    <property type="entry name" value="PolX-like_BBD"/>
</dbReference>
<name>A0AAV1TEV2_9STRA</name>